<dbReference type="SUPFAM" id="SSF143081">
    <property type="entry name" value="BB1717-like"/>
    <property type="match status" value="1"/>
</dbReference>
<protein>
    <recommendedName>
        <fullName evidence="2">Abasic site processing protein HMCES</fullName>
    </recommendedName>
    <alternativeName>
        <fullName evidence="9">Embryonic stem cell-specific 5-hydroxymethylcytosine-binding protein</fullName>
    </alternativeName>
    <alternativeName>
        <fullName evidence="10">Peptidase HMCES</fullName>
    </alternativeName>
    <alternativeName>
        <fullName evidence="11">SRAP domain-containing protein 1</fullName>
    </alternativeName>
</protein>
<sequence length="311" mass="35442">MCGRISCHMCRPDYRKAASYFDESRGLYVQPDWIDVPNNGLSYSPSTNMAPTDVLPVLISKEHEQTDDELSQRIIKPMMWGMIPPWHKGEYKSHGLTTNNCRIESLMESRLYGKPLRNGQRCVIGCQGFYEWQTTKGKGQPKQPYFIKASQKCEADPVEELDSWEKAVWDETAGWSGPQLLMMAGLFDVWTSPEGEQMFSFTIITMESNSSFSWLHHRIPAVLDSDEMVAKWLDHKQISAVAAVRLLHPVTSLTWHPVSMLVNNSRNKDSNCNKPIDPQKPKPVNKIMDSWLKRGAPPSADAKFPKKPKEN</sequence>
<evidence type="ECO:0000256" key="6">
    <source>
        <dbReference type="ARBA" id="ARBA00023124"/>
    </source>
</evidence>
<evidence type="ECO:0000256" key="8">
    <source>
        <dbReference type="ARBA" id="ARBA00023239"/>
    </source>
</evidence>
<evidence type="ECO:0000256" key="4">
    <source>
        <dbReference type="ARBA" id="ARBA00022763"/>
    </source>
</evidence>
<evidence type="ECO:0000256" key="10">
    <source>
        <dbReference type="ARBA" id="ARBA00030898"/>
    </source>
</evidence>
<dbReference type="InterPro" id="IPR036590">
    <property type="entry name" value="SRAP-like"/>
</dbReference>
<evidence type="ECO:0000256" key="5">
    <source>
        <dbReference type="ARBA" id="ARBA00022801"/>
    </source>
</evidence>
<keyword evidence="6" id="KW-0190">Covalent protein-DNA linkage</keyword>
<dbReference type="GO" id="GO:0106300">
    <property type="term" value="P:protein-DNA covalent cross-linking repair"/>
    <property type="evidence" value="ECO:0007669"/>
    <property type="project" value="InterPro"/>
</dbReference>
<keyword evidence="3" id="KW-0645">Protease</keyword>
<dbReference type="InterPro" id="IPR003738">
    <property type="entry name" value="SRAP"/>
</dbReference>
<evidence type="ECO:0000256" key="1">
    <source>
        <dbReference type="ARBA" id="ARBA00008136"/>
    </source>
</evidence>
<feature type="region of interest" description="Disordered" evidence="12">
    <location>
        <begin position="264"/>
        <end position="284"/>
    </location>
</feature>
<keyword evidence="5" id="KW-0378">Hydrolase</keyword>
<evidence type="ECO:0000256" key="11">
    <source>
        <dbReference type="ARBA" id="ARBA00031130"/>
    </source>
</evidence>
<evidence type="ECO:0000256" key="7">
    <source>
        <dbReference type="ARBA" id="ARBA00023125"/>
    </source>
</evidence>
<dbReference type="GO" id="GO:0006508">
    <property type="term" value="P:proteolysis"/>
    <property type="evidence" value="ECO:0007669"/>
    <property type="project" value="UniProtKB-KW"/>
</dbReference>
<comment type="similarity">
    <text evidence="1">Belongs to the SOS response-associated peptidase family.</text>
</comment>
<evidence type="ECO:0000256" key="3">
    <source>
        <dbReference type="ARBA" id="ARBA00022670"/>
    </source>
</evidence>
<dbReference type="GO" id="GO:0003697">
    <property type="term" value="F:single-stranded DNA binding"/>
    <property type="evidence" value="ECO:0007669"/>
    <property type="project" value="InterPro"/>
</dbReference>
<evidence type="ECO:0000313" key="13">
    <source>
        <dbReference type="EMBL" id="JAS68098.1"/>
    </source>
</evidence>
<feature type="region of interest" description="Disordered" evidence="12">
    <location>
        <begin position="292"/>
        <end position="311"/>
    </location>
</feature>
<dbReference type="PANTHER" id="PTHR13604">
    <property type="entry name" value="DC12-RELATED"/>
    <property type="match status" value="1"/>
</dbReference>
<dbReference type="AlphaFoldDB" id="A0A1B6H0C5"/>
<dbReference type="EMBL" id="GECZ01001671">
    <property type="protein sequence ID" value="JAS68098.1"/>
    <property type="molecule type" value="Transcribed_RNA"/>
</dbReference>
<keyword evidence="7" id="KW-0238">DNA-binding</keyword>
<organism evidence="13">
    <name type="scientific">Cuerna arida</name>
    <dbReference type="NCBI Taxonomy" id="1464854"/>
    <lineage>
        <taxon>Eukaryota</taxon>
        <taxon>Metazoa</taxon>
        <taxon>Ecdysozoa</taxon>
        <taxon>Arthropoda</taxon>
        <taxon>Hexapoda</taxon>
        <taxon>Insecta</taxon>
        <taxon>Pterygota</taxon>
        <taxon>Neoptera</taxon>
        <taxon>Paraneoptera</taxon>
        <taxon>Hemiptera</taxon>
        <taxon>Auchenorrhyncha</taxon>
        <taxon>Membracoidea</taxon>
        <taxon>Cicadellidae</taxon>
        <taxon>Cicadellinae</taxon>
        <taxon>Proconiini</taxon>
        <taxon>Cuerna</taxon>
    </lineage>
</organism>
<dbReference type="GO" id="GO:0008233">
    <property type="term" value="F:peptidase activity"/>
    <property type="evidence" value="ECO:0007669"/>
    <property type="project" value="UniProtKB-KW"/>
</dbReference>
<proteinExistence type="inferred from homology"/>
<dbReference type="PANTHER" id="PTHR13604:SF0">
    <property type="entry name" value="ABASIC SITE PROCESSING PROTEIN HMCES"/>
    <property type="match status" value="1"/>
</dbReference>
<gene>
    <name evidence="13" type="ORF">g.13244</name>
</gene>
<evidence type="ECO:0000256" key="2">
    <source>
        <dbReference type="ARBA" id="ARBA00015888"/>
    </source>
</evidence>
<dbReference type="Gene3D" id="3.90.1680.10">
    <property type="entry name" value="SOS response associated peptidase-like"/>
    <property type="match status" value="1"/>
</dbReference>
<name>A0A1B6H0C5_9HEMI</name>
<keyword evidence="8" id="KW-0456">Lyase</keyword>
<accession>A0A1B6H0C5</accession>
<keyword evidence="4" id="KW-0227">DNA damage</keyword>
<evidence type="ECO:0000256" key="12">
    <source>
        <dbReference type="SAM" id="MobiDB-lite"/>
    </source>
</evidence>
<evidence type="ECO:0000256" key="9">
    <source>
        <dbReference type="ARBA" id="ARBA00030390"/>
    </source>
</evidence>
<dbReference type="GO" id="GO:0016829">
    <property type="term" value="F:lyase activity"/>
    <property type="evidence" value="ECO:0007669"/>
    <property type="project" value="UniProtKB-KW"/>
</dbReference>
<reference evidence="13" key="1">
    <citation type="submission" date="2015-11" db="EMBL/GenBank/DDBJ databases">
        <title>De novo transcriptome assembly of four potential Pierce s Disease insect vectors from Arizona vineyards.</title>
        <authorList>
            <person name="Tassone E.E."/>
        </authorList>
    </citation>
    <scope>NUCLEOTIDE SEQUENCE</scope>
</reference>
<dbReference type="Pfam" id="PF02586">
    <property type="entry name" value="SRAP"/>
    <property type="match status" value="1"/>
</dbReference>